<dbReference type="Pfam" id="PF00589">
    <property type="entry name" value="Phage_integrase"/>
    <property type="match status" value="1"/>
</dbReference>
<dbReference type="EMBL" id="JADBEM010000001">
    <property type="protein sequence ID" value="MBE1603598.1"/>
    <property type="molecule type" value="Genomic_DNA"/>
</dbReference>
<evidence type="ECO:0000259" key="2">
    <source>
        <dbReference type="PROSITE" id="PS51898"/>
    </source>
</evidence>
<dbReference type="PANTHER" id="PTHR30349:SF64">
    <property type="entry name" value="PROPHAGE INTEGRASE INTD-RELATED"/>
    <property type="match status" value="1"/>
</dbReference>
<dbReference type="InterPro" id="IPR011010">
    <property type="entry name" value="DNA_brk_join_enz"/>
</dbReference>
<sequence length="151" mass="16801">MLPAYAGVIRTTTRTCGPRLSAPRARGGDPYERLYCHIATSAISRTHGIGRDHPLFTTSAGTPISRNTFRTRIWLPAVKASGVDFAVRMHDLRHAHASWLLAEGSDLKSVVERMGHAQIQTTQKYIHALPEADQKNLDALARARQRPKRPQ</sequence>
<dbReference type="SUPFAM" id="SSF56349">
    <property type="entry name" value="DNA breaking-rejoining enzymes"/>
    <property type="match status" value="1"/>
</dbReference>
<keyword evidence="4" id="KW-1185">Reference proteome</keyword>
<evidence type="ECO:0000313" key="4">
    <source>
        <dbReference type="Proteomes" id="UP000638648"/>
    </source>
</evidence>
<dbReference type="GO" id="GO:0003677">
    <property type="term" value="F:DNA binding"/>
    <property type="evidence" value="ECO:0007669"/>
    <property type="project" value="InterPro"/>
</dbReference>
<keyword evidence="1" id="KW-0233">DNA recombination</keyword>
<dbReference type="InterPro" id="IPR013762">
    <property type="entry name" value="Integrase-like_cat_sf"/>
</dbReference>
<dbReference type="AlphaFoldDB" id="A0A927MRK5"/>
<gene>
    <name evidence="3" type="ORF">HEB94_000446</name>
</gene>
<accession>A0A927MRK5</accession>
<dbReference type="GO" id="GO:0015074">
    <property type="term" value="P:DNA integration"/>
    <property type="evidence" value="ECO:0007669"/>
    <property type="project" value="InterPro"/>
</dbReference>
<name>A0A927MRK5_9ACTN</name>
<dbReference type="GO" id="GO:0006310">
    <property type="term" value="P:DNA recombination"/>
    <property type="evidence" value="ECO:0007669"/>
    <property type="project" value="UniProtKB-KW"/>
</dbReference>
<reference evidence="3" key="1">
    <citation type="submission" date="2020-10" db="EMBL/GenBank/DDBJ databases">
        <title>Sequencing the genomes of 1000 actinobacteria strains.</title>
        <authorList>
            <person name="Klenk H.-P."/>
        </authorList>
    </citation>
    <scope>NUCLEOTIDE SEQUENCE</scope>
    <source>
        <strain evidence="3">DSM 45354</strain>
    </source>
</reference>
<evidence type="ECO:0000256" key="1">
    <source>
        <dbReference type="ARBA" id="ARBA00023172"/>
    </source>
</evidence>
<organism evidence="3 4">
    <name type="scientific">Actinopolymorpha pittospori</name>
    <dbReference type="NCBI Taxonomy" id="648752"/>
    <lineage>
        <taxon>Bacteria</taxon>
        <taxon>Bacillati</taxon>
        <taxon>Actinomycetota</taxon>
        <taxon>Actinomycetes</taxon>
        <taxon>Propionibacteriales</taxon>
        <taxon>Actinopolymorphaceae</taxon>
        <taxon>Actinopolymorpha</taxon>
    </lineage>
</organism>
<comment type="caution">
    <text evidence="3">The sequence shown here is derived from an EMBL/GenBank/DDBJ whole genome shotgun (WGS) entry which is preliminary data.</text>
</comment>
<dbReference type="Proteomes" id="UP000638648">
    <property type="component" value="Unassembled WGS sequence"/>
</dbReference>
<dbReference type="InterPro" id="IPR050090">
    <property type="entry name" value="Tyrosine_recombinase_XerCD"/>
</dbReference>
<proteinExistence type="predicted"/>
<protein>
    <submittedName>
        <fullName evidence="3">Site-specific recombinase XerD</fullName>
    </submittedName>
</protein>
<dbReference type="InterPro" id="IPR002104">
    <property type="entry name" value="Integrase_catalytic"/>
</dbReference>
<dbReference type="PROSITE" id="PS51898">
    <property type="entry name" value="TYR_RECOMBINASE"/>
    <property type="match status" value="1"/>
</dbReference>
<feature type="domain" description="Tyr recombinase" evidence="2">
    <location>
        <begin position="1"/>
        <end position="138"/>
    </location>
</feature>
<dbReference type="Gene3D" id="1.10.443.10">
    <property type="entry name" value="Intergrase catalytic core"/>
    <property type="match status" value="1"/>
</dbReference>
<evidence type="ECO:0000313" key="3">
    <source>
        <dbReference type="EMBL" id="MBE1603598.1"/>
    </source>
</evidence>
<dbReference type="PANTHER" id="PTHR30349">
    <property type="entry name" value="PHAGE INTEGRASE-RELATED"/>
    <property type="match status" value="1"/>
</dbReference>